<keyword evidence="3" id="KW-1185">Reference proteome</keyword>
<accession>A0AAN7QWU5</accession>
<gene>
    <name evidence="2" type="ORF">SAY87_015732</name>
</gene>
<feature type="compositionally biased region" description="Polar residues" evidence="1">
    <location>
        <begin position="1"/>
        <end position="12"/>
    </location>
</feature>
<name>A0AAN7QWU5_9MYRT</name>
<evidence type="ECO:0000256" key="1">
    <source>
        <dbReference type="SAM" id="MobiDB-lite"/>
    </source>
</evidence>
<comment type="caution">
    <text evidence="2">The sequence shown here is derived from an EMBL/GenBank/DDBJ whole genome shotgun (WGS) entry which is preliminary data.</text>
</comment>
<dbReference type="PANTHER" id="PTHR31949:SF3">
    <property type="entry name" value="RUN_FYVE DOMAIN PROTEIN"/>
    <property type="match status" value="1"/>
</dbReference>
<dbReference type="AlphaFoldDB" id="A0AAN7QWU5"/>
<dbReference type="EMBL" id="JAXIOK010000001">
    <property type="protein sequence ID" value="KAK4779626.1"/>
    <property type="molecule type" value="Genomic_DNA"/>
</dbReference>
<dbReference type="GO" id="GO:0043622">
    <property type="term" value="P:cortical microtubule organization"/>
    <property type="evidence" value="ECO:0007669"/>
    <property type="project" value="TreeGrafter"/>
</dbReference>
<feature type="region of interest" description="Disordered" evidence="1">
    <location>
        <begin position="1"/>
        <end position="20"/>
    </location>
</feature>
<feature type="region of interest" description="Disordered" evidence="1">
    <location>
        <begin position="620"/>
        <end position="664"/>
    </location>
</feature>
<feature type="compositionally biased region" description="Low complexity" evidence="1">
    <location>
        <begin position="289"/>
        <end position="299"/>
    </location>
</feature>
<proteinExistence type="predicted"/>
<feature type="compositionally biased region" description="Polar residues" evidence="1">
    <location>
        <begin position="125"/>
        <end position="134"/>
    </location>
</feature>
<dbReference type="Proteomes" id="UP001345219">
    <property type="component" value="Chromosome 13"/>
</dbReference>
<protein>
    <submittedName>
        <fullName evidence="2">Uncharacterized protein</fullName>
    </submittedName>
</protein>
<dbReference type="GO" id="GO:0055028">
    <property type="term" value="C:cortical microtubule"/>
    <property type="evidence" value="ECO:0007669"/>
    <property type="project" value="TreeGrafter"/>
</dbReference>
<feature type="compositionally biased region" description="Low complexity" evidence="1">
    <location>
        <begin position="149"/>
        <end position="166"/>
    </location>
</feature>
<sequence>MPLSPVSKQSPSRHMGLKNYKQGCGIDGGLPAHEKDDDLALFDELQARERENFLLQSSDDFEDILSSKFSDYRTGMAIPSQGESSVILHEDVEKNDYEWLTSPLETPLFPSLDDEPIPANIPSRGRTQSQQVAVSKSSTKERSGRSSRRSASPSRLSLSPRSGGSLVQSQRNPTLVPHASAICSTRSASPSRRESPSRKSLTSGPRSSSPIPQRMNTGSVPLAGARGVRGVSPQKVSRGKSPSPKIKAQQANIPGFSCDVPPNLRTSLFDRPASYMRGSSPDSKNGQDSSSRVSRQSMSPTGTRSAISSYRHEQDWLSSHGQGSIAGEDLDSLQSMGAGEIIPSSNKESSATVVSGSHHVAETDETMDSITHRGEGKQPTEGCCPSLRGTSSQGSEPFSNYPNTNVSEAEGAGISLLLERLSNTNGLVVQDRAFTASSVLPIDDLSYARHTSNGTRSSIGHGSFSSSSSSIDLSSSRVMETRMQQQFSGRKADTENYRCEMESQSPESSLCGTSSYSPKSSAVVTATSKMNLEGSARDTNNAFSVETGELTVRVESHGHNRTKSYTLEEATDTILFCSSIVHDLAYSAATIAMEKEKEQEASEAMEGILPAGTIVAKSTCDRKDPGSGRIISKRSLNPHIRASRQKPIDTDREPPLSSNLENEEEVHKSLTHNVGLPHNFDSSDTVLQSKCNCTVM</sequence>
<reference evidence="2 3" key="1">
    <citation type="journal article" date="2023" name="Hortic Res">
        <title>Pangenome of water caltrop reveals structural variations and asymmetric subgenome divergence after allopolyploidization.</title>
        <authorList>
            <person name="Zhang X."/>
            <person name="Chen Y."/>
            <person name="Wang L."/>
            <person name="Yuan Y."/>
            <person name="Fang M."/>
            <person name="Shi L."/>
            <person name="Lu R."/>
            <person name="Comes H.P."/>
            <person name="Ma Y."/>
            <person name="Chen Y."/>
            <person name="Huang G."/>
            <person name="Zhou Y."/>
            <person name="Zheng Z."/>
            <person name="Qiu Y."/>
        </authorList>
    </citation>
    <scope>NUCLEOTIDE SEQUENCE [LARGE SCALE GENOMIC DNA]</scope>
    <source>
        <tissue evidence="2">Roots</tissue>
    </source>
</reference>
<dbReference type="PANTHER" id="PTHR31949">
    <property type="entry name" value="GASTRIC MUCIN-LIKE PROTEIN"/>
    <property type="match status" value="1"/>
</dbReference>
<feature type="compositionally biased region" description="Polar residues" evidence="1">
    <location>
        <begin position="201"/>
        <end position="219"/>
    </location>
</feature>
<feature type="compositionally biased region" description="Polar residues" evidence="1">
    <location>
        <begin position="388"/>
        <end position="405"/>
    </location>
</feature>
<evidence type="ECO:0000313" key="3">
    <source>
        <dbReference type="Proteomes" id="UP001345219"/>
    </source>
</evidence>
<feature type="region of interest" description="Disordered" evidence="1">
    <location>
        <begin position="108"/>
        <end position="405"/>
    </location>
</feature>
<evidence type="ECO:0000313" key="2">
    <source>
        <dbReference type="EMBL" id="KAK4779626.1"/>
    </source>
</evidence>
<organism evidence="2 3">
    <name type="scientific">Trapa incisa</name>
    <dbReference type="NCBI Taxonomy" id="236973"/>
    <lineage>
        <taxon>Eukaryota</taxon>
        <taxon>Viridiplantae</taxon>
        <taxon>Streptophyta</taxon>
        <taxon>Embryophyta</taxon>
        <taxon>Tracheophyta</taxon>
        <taxon>Spermatophyta</taxon>
        <taxon>Magnoliopsida</taxon>
        <taxon>eudicotyledons</taxon>
        <taxon>Gunneridae</taxon>
        <taxon>Pentapetalae</taxon>
        <taxon>rosids</taxon>
        <taxon>malvids</taxon>
        <taxon>Myrtales</taxon>
        <taxon>Lythraceae</taxon>
        <taxon>Trapa</taxon>
    </lineage>
</organism>
<feature type="compositionally biased region" description="Polar residues" evidence="1">
    <location>
        <begin position="343"/>
        <end position="355"/>
    </location>
</feature>